<evidence type="ECO:0000256" key="1">
    <source>
        <dbReference type="SAM" id="Phobius"/>
    </source>
</evidence>
<keyword evidence="1" id="KW-1133">Transmembrane helix</keyword>
<evidence type="ECO:0000313" key="3">
    <source>
        <dbReference type="Proteomes" id="UP000284557"/>
    </source>
</evidence>
<evidence type="ECO:0008006" key="4">
    <source>
        <dbReference type="Google" id="ProtNLM"/>
    </source>
</evidence>
<feature type="transmembrane region" description="Helical" evidence="1">
    <location>
        <begin position="85"/>
        <end position="107"/>
    </location>
</feature>
<evidence type="ECO:0000313" key="2">
    <source>
        <dbReference type="EMBL" id="RIT28717.1"/>
    </source>
</evidence>
<protein>
    <recommendedName>
        <fullName evidence="4">Transmembrane protein</fullName>
    </recommendedName>
</protein>
<dbReference type="AlphaFoldDB" id="A0ABD7HH61"/>
<gene>
    <name evidence="2" type="ORF">D2E76_26970</name>
</gene>
<dbReference type="Proteomes" id="UP000284557">
    <property type="component" value="Unassembled WGS sequence"/>
</dbReference>
<comment type="caution">
    <text evidence="2">The sequence shown here is derived from an EMBL/GenBank/DDBJ whole genome shotgun (WGS) entry which is preliminary data.</text>
</comment>
<proteinExistence type="predicted"/>
<sequence length="147" mass="15408">MANMVTADPRLVDKVKGLLKARQIKGFTAEALATIDNESNSFLDDMLAKAVNIAGDERFNVIDVPHVLVAASIARNNTPQVNATFLALGSLFAGLSGSAGISVALISGPLAHAAWWSSGIAATAIVSVAFFVMSAPRLKKFRPGKRS</sequence>
<organism evidence="2 3">
    <name type="scientific">Mycobacteroides abscessus</name>
    <dbReference type="NCBI Taxonomy" id="36809"/>
    <lineage>
        <taxon>Bacteria</taxon>
        <taxon>Bacillati</taxon>
        <taxon>Actinomycetota</taxon>
        <taxon>Actinomycetes</taxon>
        <taxon>Mycobacteriales</taxon>
        <taxon>Mycobacteriaceae</taxon>
        <taxon>Mycobacteroides</taxon>
    </lineage>
</organism>
<accession>A0ABD7HH61</accession>
<name>A0ABD7HH61_9MYCO</name>
<keyword evidence="1" id="KW-0472">Membrane</keyword>
<reference evidence="2 3" key="1">
    <citation type="submission" date="2018-08" db="EMBL/GenBank/DDBJ databases">
        <title>Linezolid Resistance in Mycobacterium abscessus: MIC Distribution and Comprehensive Investigation of Resistance Mechanisms.</title>
        <authorList>
            <person name="Ye M."/>
            <person name="Xu L."/>
            <person name="Zou Y."/>
            <person name="Li B."/>
            <person name="Guo Q."/>
            <person name="Zhang Y."/>
            <person name="Zhan M."/>
            <person name="Xu B."/>
            <person name="Yu F."/>
            <person name="Zhang Z."/>
            <person name="Chu H."/>
        </authorList>
    </citation>
    <scope>NUCLEOTIDE SEQUENCE [LARGE SCALE GENOMIC DNA]</scope>
    <source>
        <strain evidence="2 3">G143</strain>
    </source>
</reference>
<keyword evidence="1" id="KW-0812">Transmembrane</keyword>
<feature type="transmembrane region" description="Helical" evidence="1">
    <location>
        <begin position="113"/>
        <end position="133"/>
    </location>
</feature>
<dbReference type="EMBL" id="QXBN01000046">
    <property type="protein sequence ID" value="RIT28717.1"/>
    <property type="molecule type" value="Genomic_DNA"/>
</dbReference>